<dbReference type="EMBL" id="JASBWR010000063">
    <property type="protein sequence ID" value="KAJ9100386.1"/>
    <property type="molecule type" value="Genomic_DNA"/>
</dbReference>
<gene>
    <name evidence="1" type="ORF">QFC19_005523</name>
</gene>
<dbReference type="Proteomes" id="UP001241377">
    <property type="component" value="Unassembled WGS sequence"/>
</dbReference>
<proteinExistence type="predicted"/>
<sequence>MTTFLNEPNIPRLPVPLIESTTTQLLSALKPLVSTEEYDEIVAEAHLFKQHKIINLIQKHLEAVAANPNFTCYLNSINDETNPGIYGELRGDILPRNPYLILEQDPYSKTLNPPTQAQRAANLINSSLKFVVSLRNETLKPDVTPKNGNPLTMNCYRNLFGTTRAPDIHDNPHHIILKKYKNINDSRHILVICNNQYYKLEVLTEYTEEAYEKTKTKHRIWFGDHDLSLILQDIIDESSEFSTLDSVNNSIGSLTTQTYHVWKQGRLELEKSNAKFLETIDNALFVVVLDVLNSPESDQDKTKVISYGTSELQPGTSIQCGSCTSRWYDKLQLIVTKNSVAGVVWESTSMDSTAILRFISDIYTDSILKLARNINGSEYTLFDEHVEFVSPREDAEKPVSVRLILNRTPELQNLIHLSETRLADLINQHDYITMDLKLDTHYISKSGYSVDSFLQVGLQIANYTLYGRIANTLEPITTRKFRDARTELIPVQDEEISRLVKLFISNSTPLEKLRAFRRAVSSHNERYRNAMIGKGFERHLWALVHVIKRPRAVDYLNEVNKDVAGLEPIPELAMIPHLHIPFLSNPSIEKISSPELLVSNCGNAALRFFGIPPAHDQGFGIGYIIHRDKVCITASSKHRQTNRLLDTFKLVVNEIKRSIRQDSNFLLQVADSEPRKSELQKLRVQKELLEVANSPLKRHPVTLTLAQTPGLSTPKMLDYFSSDDVPQLASSDSEGRSSRSDSLDGPDFDVLGGYGYFDFGQIDLRSNEITRDESHLNSSSNLTSRHHSGTNLAALAGHTSKDLEHKLSLSERIRDKLLSDDEDAPQRERRPKKEIGRGISVSK</sequence>
<evidence type="ECO:0000313" key="2">
    <source>
        <dbReference type="Proteomes" id="UP001241377"/>
    </source>
</evidence>
<reference evidence="1" key="1">
    <citation type="submission" date="2023-04" db="EMBL/GenBank/DDBJ databases">
        <title>Draft Genome sequencing of Naganishia species isolated from polar environments using Oxford Nanopore Technology.</title>
        <authorList>
            <person name="Leo P."/>
            <person name="Venkateswaran K."/>
        </authorList>
    </citation>
    <scope>NUCLEOTIDE SEQUENCE</scope>
    <source>
        <strain evidence="1">MNA-CCFEE 5261</strain>
    </source>
</reference>
<name>A0ACC2VMP4_9TREE</name>
<protein>
    <submittedName>
        <fullName evidence="1">Uncharacterized protein</fullName>
    </submittedName>
</protein>
<organism evidence="1 2">
    <name type="scientific">Naganishia cerealis</name>
    <dbReference type="NCBI Taxonomy" id="610337"/>
    <lineage>
        <taxon>Eukaryota</taxon>
        <taxon>Fungi</taxon>
        <taxon>Dikarya</taxon>
        <taxon>Basidiomycota</taxon>
        <taxon>Agaricomycotina</taxon>
        <taxon>Tremellomycetes</taxon>
        <taxon>Filobasidiales</taxon>
        <taxon>Filobasidiaceae</taxon>
        <taxon>Naganishia</taxon>
    </lineage>
</organism>
<comment type="caution">
    <text evidence="1">The sequence shown here is derived from an EMBL/GenBank/DDBJ whole genome shotgun (WGS) entry which is preliminary data.</text>
</comment>
<keyword evidence="2" id="KW-1185">Reference proteome</keyword>
<evidence type="ECO:0000313" key="1">
    <source>
        <dbReference type="EMBL" id="KAJ9100386.1"/>
    </source>
</evidence>
<accession>A0ACC2VMP4</accession>